<sequence>MERLVKSPGNNYTNAVASTCIDINPCPRLCSGSHVAYFSTFFRVSSTTHISNVKAIEQKGFRPAGGDGFFNATPVLMTAVLVLKFWKFKSRLLRSI</sequence>
<evidence type="ECO:0000313" key="1">
    <source>
        <dbReference type="EMBL" id="KAJ1365168.1"/>
    </source>
</evidence>
<dbReference type="Proteomes" id="UP001196413">
    <property type="component" value="Unassembled WGS sequence"/>
</dbReference>
<comment type="caution">
    <text evidence="1">The sequence shown here is derived from an EMBL/GenBank/DDBJ whole genome shotgun (WGS) entry which is preliminary data.</text>
</comment>
<gene>
    <name evidence="1" type="ORF">KIN20_025399</name>
</gene>
<reference evidence="1" key="1">
    <citation type="submission" date="2021-06" db="EMBL/GenBank/DDBJ databases">
        <title>Parelaphostrongylus tenuis whole genome reference sequence.</title>
        <authorList>
            <person name="Garwood T.J."/>
            <person name="Larsen P.A."/>
            <person name="Fountain-Jones N.M."/>
            <person name="Garbe J.R."/>
            <person name="Macchietto M.G."/>
            <person name="Kania S.A."/>
            <person name="Gerhold R.W."/>
            <person name="Richards J.E."/>
            <person name="Wolf T.M."/>
        </authorList>
    </citation>
    <scope>NUCLEOTIDE SEQUENCE</scope>
    <source>
        <strain evidence="1">MNPRO001-30</strain>
        <tissue evidence="1">Meninges</tissue>
    </source>
</reference>
<protein>
    <submittedName>
        <fullName evidence="1">Uncharacterized protein</fullName>
    </submittedName>
</protein>
<evidence type="ECO:0000313" key="2">
    <source>
        <dbReference type="Proteomes" id="UP001196413"/>
    </source>
</evidence>
<dbReference type="AlphaFoldDB" id="A0AAD5MYE1"/>
<dbReference type="EMBL" id="JAHQIW010005186">
    <property type="protein sequence ID" value="KAJ1365168.1"/>
    <property type="molecule type" value="Genomic_DNA"/>
</dbReference>
<keyword evidence="2" id="KW-1185">Reference proteome</keyword>
<name>A0AAD5MYE1_PARTN</name>
<accession>A0AAD5MYE1</accession>
<organism evidence="1 2">
    <name type="scientific">Parelaphostrongylus tenuis</name>
    <name type="common">Meningeal worm</name>
    <dbReference type="NCBI Taxonomy" id="148309"/>
    <lineage>
        <taxon>Eukaryota</taxon>
        <taxon>Metazoa</taxon>
        <taxon>Ecdysozoa</taxon>
        <taxon>Nematoda</taxon>
        <taxon>Chromadorea</taxon>
        <taxon>Rhabditida</taxon>
        <taxon>Rhabditina</taxon>
        <taxon>Rhabditomorpha</taxon>
        <taxon>Strongyloidea</taxon>
        <taxon>Metastrongylidae</taxon>
        <taxon>Parelaphostrongylus</taxon>
    </lineage>
</organism>
<proteinExistence type="predicted"/>